<dbReference type="EMBL" id="JBHSIU010000050">
    <property type="protein sequence ID" value="MFC5003293.1"/>
    <property type="molecule type" value="Genomic_DNA"/>
</dbReference>
<dbReference type="Proteomes" id="UP001595912">
    <property type="component" value="Unassembled WGS sequence"/>
</dbReference>
<accession>A0ABV9W6V4</accession>
<feature type="transmembrane region" description="Helical" evidence="1">
    <location>
        <begin position="446"/>
        <end position="465"/>
    </location>
</feature>
<gene>
    <name evidence="2" type="ORF">ACFPIJ_36365</name>
</gene>
<feature type="transmembrane region" description="Helical" evidence="1">
    <location>
        <begin position="372"/>
        <end position="391"/>
    </location>
</feature>
<evidence type="ECO:0000256" key="1">
    <source>
        <dbReference type="SAM" id="Phobius"/>
    </source>
</evidence>
<proteinExistence type="predicted"/>
<dbReference type="RefSeq" id="WP_380122195.1">
    <property type="nucleotide sequence ID" value="NZ_JBHSIU010000050.1"/>
</dbReference>
<reference evidence="3" key="1">
    <citation type="journal article" date="2019" name="Int. J. Syst. Evol. Microbiol.">
        <title>The Global Catalogue of Microorganisms (GCM) 10K type strain sequencing project: providing services to taxonomists for standard genome sequencing and annotation.</title>
        <authorList>
            <consortium name="The Broad Institute Genomics Platform"/>
            <consortium name="The Broad Institute Genome Sequencing Center for Infectious Disease"/>
            <person name="Wu L."/>
            <person name="Ma J."/>
        </authorList>
    </citation>
    <scope>NUCLEOTIDE SEQUENCE [LARGE SCALE GENOMIC DNA]</scope>
    <source>
        <strain evidence="3">CGMCC 4.7152</strain>
    </source>
</reference>
<protein>
    <submittedName>
        <fullName evidence="2">Uncharacterized protein</fullName>
    </submittedName>
</protein>
<dbReference type="InterPro" id="IPR043129">
    <property type="entry name" value="ATPase_NBD"/>
</dbReference>
<comment type="caution">
    <text evidence="2">The sequence shown here is derived from an EMBL/GenBank/DDBJ whole genome shotgun (WGS) entry which is preliminary data.</text>
</comment>
<feature type="transmembrane region" description="Helical" evidence="1">
    <location>
        <begin position="303"/>
        <end position="325"/>
    </location>
</feature>
<keyword evidence="1" id="KW-1133">Transmembrane helix</keyword>
<dbReference type="Gene3D" id="3.30.420.40">
    <property type="match status" value="2"/>
</dbReference>
<organism evidence="2 3">
    <name type="scientific">Dactylosporangium cerinum</name>
    <dbReference type="NCBI Taxonomy" id="1434730"/>
    <lineage>
        <taxon>Bacteria</taxon>
        <taxon>Bacillati</taxon>
        <taxon>Actinomycetota</taxon>
        <taxon>Actinomycetes</taxon>
        <taxon>Micromonosporales</taxon>
        <taxon>Micromonosporaceae</taxon>
        <taxon>Dactylosporangium</taxon>
    </lineage>
</organism>
<evidence type="ECO:0000313" key="2">
    <source>
        <dbReference type="EMBL" id="MFC5003293.1"/>
    </source>
</evidence>
<name>A0ABV9W6V4_9ACTN</name>
<dbReference type="SUPFAM" id="SSF53067">
    <property type="entry name" value="Actin-like ATPase domain"/>
    <property type="match status" value="1"/>
</dbReference>
<sequence length="527" mass="53467">MVALLRQIVSAVQQVVGRSADVVTLAVPAGWSSRRVAALREACSRAGLGPVELVSAPVAFGWHLLAGGAQLPAGAPVLISEIGEDACTATVLRRAGVGFEVMSSVDADTVAADRGGLNATSYSAADDGGGIGMPVGDVAARAVAGAELPPGGLALACAVGTAAADPRVGEELRQATGVEPMLVAEAELAVVLGAAQAPVSAVVVDEAAPEAGWTDLAAVIVPTAWSVALFWQFLAGGERYGPREKVYASGMLLAAWGGLAFAATFGFIAVVGGLVITNALRHSEDGRLSEGGADLPDWVRHRLIALTLLGGAVGGVLVAAVYAMVAAGYFDLDIGPLLRWSVLPVVPAAVVVLLLGVVVWRHPTPPGGSWVTWLRFPLPVTLLAGALLLSYDEVGRPLLLDPLAYQLQQWFPTAGSPIIGPVGRLGGLLIGAAVGLLVVRRLLHRLLFAVPMALLVAGALAWRVTGTGRGRVFDRGGGLVGGPHVVAAAAAEAVRATGNGVSPTGAARSCAARRCARRRGSACALVG</sequence>
<evidence type="ECO:0000313" key="3">
    <source>
        <dbReference type="Proteomes" id="UP001595912"/>
    </source>
</evidence>
<feature type="transmembrane region" description="Helical" evidence="1">
    <location>
        <begin position="418"/>
        <end position="439"/>
    </location>
</feature>
<feature type="transmembrane region" description="Helical" evidence="1">
    <location>
        <begin position="337"/>
        <end position="360"/>
    </location>
</feature>
<feature type="transmembrane region" description="Helical" evidence="1">
    <location>
        <begin position="254"/>
        <end position="280"/>
    </location>
</feature>
<keyword evidence="3" id="KW-1185">Reference proteome</keyword>
<keyword evidence="1" id="KW-0472">Membrane</keyword>
<keyword evidence="1" id="KW-0812">Transmembrane</keyword>